<evidence type="ECO:0000256" key="1">
    <source>
        <dbReference type="SAM" id="MobiDB-lite"/>
    </source>
</evidence>
<name>A0A0P8BR90_9CYAN</name>
<dbReference type="AlphaFoldDB" id="A0A0P8BR90"/>
<gene>
    <name evidence="3" type="ORF">HLUCCA11_06505</name>
</gene>
<sequence length="147" mass="15890">MEGTVSNPPIVSSAASSSTASQTAGQLEREISQKMQALYKQQLGHQPGKVSCQLFDATLVVVLEDSITQPEQLLLEKGQTKLAEQVRADLSQAMMSPVKSLIESILNVEVLDLLSDATIKTKRTGIIAVLSHTPEVRNPEAIPKIKK</sequence>
<dbReference type="Proteomes" id="UP000050465">
    <property type="component" value="Unassembled WGS sequence"/>
</dbReference>
<evidence type="ECO:0000313" key="4">
    <source>
        <dbReference type="Proteomes" id="UP000050465"/>
    </source>
</evidence>
<feature type="domain" description="Na+-translocating membrane potential-generating system MpsC" evidence="2">
    <location>
        <begin position="23"/>
        <end position="131"/>
    </location>
</feature>
<evidence type="ECO:0000313" key="3">
    <source>
        <dbReference type="EMBL" id="KPQ36511.1"/>
    </source>
</evidence>
<feature type="compositionally biased region" description="Low complexity" evidence="1">
    <location>
        <begin position="12"/>
        <end position="24"/>
    </location>
</feature>
<dbReference type="Pfam" id="PF10057">
    <property type="entry name" value="MpsC"/>
    <property type="match status" value="1"/>
</dbReference>
<dbReference type="EMBL" id="LJZR01000006">
    <property type="protein sequence ID" value="KPQ36511.1"/>
    <property type="molecule type" value="Genomic_DNA"/>
</dbReference>
<dbReference type="InterPro" id="IPR018745">
    <property type="entry name" value="MpsC"/>
</dbReference>
<feature type="compositionally biased region" description="Polar residues" evidence="1">
    <location>
        <begin position="1"/>
        <end position="10"/>
    </location>
</feature>
<organism evidence="3 4">
    <name type="scientific">Phormidesmis priestleyi Ana</name>
    <dbReference type="NCBI Taxonomy" id="1666911"/>
    <lineage>
        <taxon>Bacteria</taxon>
        <taxon>Bacillati</taxon>
        <taxon>Cyanobacteriota</taxon>
        <taxon>Cyanophyceae</taxon>
        <taxon>Leptolyngbyales</taxon>
        <taxon>Leptolyngbyaceae</taxon>
        <taxon>Phormidesmis</taxon>
    </lineage>
</organism>
<accession>A0A0P8BR90</accession>
<comment type="caution">
    <text evidence="3">The sequence shown here is derived from an EMBL/GenBank/DDBJ whole genome shotgun (WGS) entry which is preliminary data.</text>
</comment>
<protein>
    <recommendedName>
        <fullName evidence="2">Na+-translocating membrane potential-generating system MpsC domain-containing protein</fullName>
    </recommendedName>
</protein>
<reference evidence="3 4" key="1">
    <citation type="submission" date="2015-09" db="EMBL/GenBank/DDBJ databases">
        <title>Identification and resolution of microdiversity through metagenomic sequencing of parallel consortia.</title>
        <authorList>
            <person name="Nelson W.C."/>
            <person name="Romine M.F."/>
            <person name="Lindemann S.R."/>
        </authorList>
    </citation>
    <scope>NUCLEOTIDE SEQUENCE [LARGE SCALE GENOMIC DNA]</scope>
    <source>
        <strain evidence="3">Ana</strain>
    </source>
</reference>
<feature type="region of interest" description="Disordered" evidence="1">
    <location>
        <begin position="1"/>
        <end position="27"/>
    </location>
</feature>
<evidence type="ECO:0000259" key="2">
    <source>
        <dbReference type="Pfam" id="PF10057"/>
    </source>
</evidence>
<proteinExistence type="predicted"/>
<dbReference type="STRING" id="1666911.HLUCCA11_06505"/>
<dbReference type="PATRIC" id="fig|1666911.3.peg.5235"/>